<dbReference type="InterPro" id="IPR018060">
    <property type="entry name" value="HTH_AraC"/>
</dbReference>
<evidence type="ECO:0000313" key="4">
    <source>
        <dbReference type="EMBL" id="MFD0976435.1"/>
    </source>
</evidence>
<keyword evidence="2" id="KW-0804">Transcription</keyword>
<protein>
    <submittedName>
        <fullName evidence="4">Helix-turn-helix transcriptional regulator</fullName>
    </submittedName>
</protein>
<dbReference type="PANTHER" id="PTHR47893">
    <property type="entry name" value="REGULATORY PROTEIN PCHR"/>
    <property type="match status" value="1"/>
</dbReference>
<dbReference type="RefSeq" id="WP_380737756.1">
    <property type="nucleotide sequence ID" value="NZ_JBHTJP010000032.1"/>
</dbReference>
<evidence type="ECO:0000259" key="3">
    <source>
        <dbReference type="PROSITE" id="PS01124"/>
    </source>
</evidence>
<dbReference type="PANTHER" id="PTHR47893:SF1">
    <property type="entry name" value="REGULATORY PROTEIN PCHR"/>
    <property type="match status" value="1"/>
</dbReference>
<evidence type="ECO:0000256" key="1">
    <source>
        <dbReference type="ARBA" id="ARBA00023015"/>
    </source>
</evidence>
<comment type="caution">
    <text evidence="4">The sequence shown here is derived from an EMBL/GenBank/DDBJ whole genome shotgun (WGS) entry which is preliminary data.</text>
</comment>
<dbReference type="InterPro" id="IPR053142">
    <property type="entry name" value="PchR_regulatory_protein"/>
</dbReference>
<reference evidence="5" key="1">
    <citation type="journal article" date="2019" name="Int. J. Syst. Evol. Microbiol.">
        <title>The Global Catalogue of Microorganisms (GCM) 10K type strain sequencing project: providing services to taxonomists for standard genome sequencing and annotation.</title>
        <authorList>
            <consortium name="The Broad Institute Genomics Platform"/>
            <consortium name="The Broad Institute Genome Sequencing Center for Infectious Disease"/>
            <person name="Wu L."/>
            <person name="Ma J."/>
        </authorList>
    </citation>
    <scope>NUCLEOTIDE SEQUENCE [LARGE SCALE GENOMIC DNA]</scope>
    <source>
        <strain evidence="5">CCUG 60898</strain>
    </source>
</reference>
<organism evidence="4 5">
    <name type="scientific">Salinimicrobium gaetbulicola</name>
    <dbReference type="NCBI Taxonomy" id="999702"/>
    <lineage>
        <taxon>Bacteria</taxon>
        <taxon>Pseudomonadati</taxon>
        <taxon>Bacteroidota</taxon>
        <taxon>Flavobacteriia</taxon>
        <taxon>Flavobacteriales</taxon>
        <taxon>Flavobacteriaceae</taxon>
        <taxon>Salinimicrobium</taxon>
    </lineage>
</organism>
<feature type="domain" description="HTH araC/xylS-type" evidence="3">
    <location>
        <begin position="236"/>
        <end position="334"/>
    </location>
</feature>
<evidence type="ECO:0000313" key="5">
    <source>
        <dbReference type="Proteomes" id="UP001597100"/>
    </source>
</evidence>
<dbReference type="EMBL" id="JBHTJP010000032">
    <property type="protein sequence ID" value="MFD0976435.1"/>
    <property type="molecule type" value="Genomic_DNA"/>
</dbReference>
<keyword evidence="1" id="KW-0805">Transcription regulation</keyword>
<dbReference type="PROSITE" id="PS01124">
    <property type="entry name" value="HTH_ARAC_FAMILY_2"/>
    <property type="match status" value="1"/>
</dbReference>
<name>A0ABW3IF41_9FLAO</name>
<dbReference type="Pfam" id="PF12833">
    <property type="entry name" value="HTH_18"/>
    <property type="match status" value="1"/>
</dbReference>
<proteinExistence type="predicted"/>
<dbReference type="InterPro" id="IPR009057">
    <property type="entry name" value="Homeodomain-like_sf"/>
</dbReference>
<gene>
    <name evidence="4" type="ORF">ACFQ1G_06505</name>
</gene>
<dbReference type="Gene3D" id="1.10.10.60">
    <property type="entry name" value="Homeodomain-like"/>
    <property type="match status" value="2"/>
</dbReference>
<keyword evidence="5" id="KW-1185">Reference proteome</keyword>
<accession>A0ABW3IF41</accession>
<sequence length="355" mass="40721">MSRFLIEIQDVNDTIPKLASLFKIGFKADLTEYTVLIPSDLGKGKITGVNFPNGLGLYTYRCYFHEETEIVHKNLVFNPIRLVHCIQGDVFNLNEEIPEEIKITNHEHFFIAPKKGDSHTLKFPKENTVSLCCLEIDRAKFKKYLPFELTEIEPVFYSLFGDVNALQGKYHTGMFSLKVSDIIHEIYNCKETGFPRINFMGAKSLEILSYMLSRYRKEVTGKGLINVTGREYKAVEKVTEYINNNLANLETIPELALRVGVNVNKLQAIFQSVFGQTVNEYIRDVRLSKALSLLSRGDIQIGEIVQEVGLNSRSYFSKIFKEKYGVLPRQILHHESGFIPEHLNEQKKSKKKEVN</sequence>
<dbReference type="SUPFAM" id="SSF46689">
    <property type="entry name" value="Homeodomain-like"/>
    <property type="match status" value="2"/>
</dbReference>
<dbReference type="SMART" id="SM00342">
    <property type="entry name" value="HTH_ARAC"/>
    <property type="match status" value="1"/>
</dbReference>
<dbReference type="Proteomes" id="UP001597100">
    <property type="component" value="Unassembled WGS sequence"/>
</dbReference>
<evidence type="ECO:0000256" key="2">
    <source>
        <dbReference type="ARBA" id="ARBA00023163"/>
    </source>
</evidence>